<proteinExistence type="predicted"/>
<sequence>MRSRPAPRARGARALAALPWLLVACLPAMVHAQPAVPTPAAVADSEVRALIAAIGQSGCRFQRNGHWHDAARAQAHLQRKYDYARRRQLAGDAETFIDQAATRSSFSGRPYRVACPGQPEVDAGDWLRARLDSLRGRPAPR</sequence>
<organism evidence="2 3">
    <name type="scientific">Pseudoxanthomonas kaohsiungensis</name>
    <dbReference type="NCBI Taxonomy" id="283923"/>
    <lineage>
        <taxon>Bacteria</taxon>
        <taxon>Pseudomonadati</taxon>
        <taxon>Pseudomonadota</taxon>
        <taxon>Gammaproteobacteria</taxon>
        <taxon>Lysobacterales</taxon>
        <taxon>Lysobacteraceae</taxon>
        <taxon>Pseudoxanthomonas</taxon>
    </lineage>
</organism>
<keyword evidence="3" id="KW-1185">Reference proteome</keyword>
<dbReference type="EMBL" id="JBHTKN010000013">
    <property type="protein sequence ID" value="MFD1043668.1"/>
    <property type="molecule type" value="Genomic_DNA"/>
</dbReference>
<comment type="caution">
    <text evidence="2">The sequence shown here is derived from an EMBL/GenBank/DDBJ whole genome shotgun (WGS) entry which is preliminary data.</text>
</comment>
<dbReference type="PROSITE" id="PS51257">
    <property type="entry name" value="PROKAR_LIPOPROTEIN"/>
    <property type="match status" value="1"/>
</dbReference>
<dbReference type="Proteomes" id="UP001597033">
    <property type="component" value="Unassembled WGS sequence"/>
</dbReference>
<protein>
    <submittedName>
        <fullName evidence="2">DUF5329 domain-containing protein</fullName>
    </submittedName>
</protein>
<gene>
    <name evidence="2" type="ORF">ACFQ2N_15045</name>
</gene>
<name>A0ABW3LZK2_9GAMM</name>
<dbReference type="RefSeq" id="WP_162375747.1">
    <property type="nucleotide sequence ID" value="NZ_JBHTKN010000013.1"/>
</dbReference>
<accession>A0ABW3LZK2</accession>
<feature type="chain" id="PRO_5046912016" evidence="1">
    <location>
        <begin position="33"/>
        <end position="141"/>
    </location>
</feature>
<dbReference type="InterPro" id="IPR035242">
    <property type="entry name" value="DUF5329"/>
</dbReference>
<keyword evidence="1" id="KW-0732">Signal</keyword>
<evidence type="ECO:0000313" key="3">
    <source>
        <dbReference type="Proteomes" id="UP001597033"/>
    </source>
</evidence>
<evidence type="ECO:0000256" key="1">
    <source>
        <dbReference type="SAM" id="SignalP"/>
    </source>
</evidence>
<feature type="signal peptide" evidence="1">
    <location>
        <begin position="1"/>
        <end position="32"/>
    </location>
</feature>
<dbReference type="Pfam" id="PF17263">
    <property type="entry name" value="DUF5329"/>
    <property type="match status" value="1"/>
</dbReference>
<evidence type="ECO:0000313" key="2">
    <source>
        <dbReference type="EMBL" id="MFD1043668.1"/>
    </source>
</evidence>
<reference evidence="3" key="1">
    <citation type="journal article" date="2019" name="Int. J. Syst. Evol. Microbiol.">
        <title>The Global Catalogue of Microorganisms (GCM) 10K type strain sequencing project: providing services to taxonomists for standard genome sequencing and annotation.</title>
        <authorList>
            <consortium name="The Broad Institute Genomics Platform"/>
            <consortium name="The Broad Institute Genome Sequencing Center for Infectious Disease"/>
            <person name="Wu L."/>
            <person name="Ma J."/>
        </authorList>
    </citation>
    <scope>NUCLEOTIDE SEQUENCE [LARGE SCALE GENOMIC DNA]</scope>
    <source>
        <strain evidence="3">CCUG 55854</strain>
    </source>
</reference>